<dbReference type="InterPro" id="IPR036527">
    <property type="entry name" value="SCP2_sterol-bd_dom_sf"/>
</dbReference>
<dbReference type="Gene3D" id="3.30.1050.10">
    <property type="entry name" value="SCP2 sterol-binding domain"/>
    <property type="match status" value="1"/>
</dbReference>
<sequence>MNELIDIYIFNIGKSMKLEKNSDNLKQIAALIKYAFLKKKDLTKDANFMSRYQHSEGYGYFDQKLTSYIMVNKFKSEVFGHHLKMAGIGYVASYPEYRGQGHISHLVQEVLQDLHQQQVPFANLAPFSESFYRHYGFSNSIYQKEYRFASNVLQSFCLPKTGRIIRGKWNDLNVQNGVIQLYERQLHTDDERNTVIREAWWWNRLDSYYAHRNFAVYFDADGRPMSYLIYRIENDRFLADELYSITPAGILSMLGFMGSHAGSVKEYRIILPEDSLLAELFPEQHQLDIRLHPYMMSRIIDFQKVLSCMRPMQEGIFNLEVIADDLCPWNIGVWQLKRKNKEVTVTRKEDELVDFSGSITAWTQVLLGRLSLKEAVKLGLITDYRIKKLDFVKGRVSFYDYF</sequence>
<reference evidence="2 3" key="1">
    <citation type="submission" date="2016-10" db="EMBL/GenBank/DDBJ databases">
        <authorList>
            <person name="Varghese N."/>
            <person name="Submissions S."/>
        </authorList>
    </citation>
    <scope>NUCLEOTIDE SEQUENCE [LARGE SCALE GENOMIC DNA]</scope>
    <source>
        <strain evidence="2 3">ATCC 43761</strain>
    </source>
</reference>
<dbReference type="PANTHER" id="PTHR37817">
    <property type="entry name" value="N-ACETYLTRANSFERASE EIS"/>
    <property type="match status" value="1"/>
</dbReference>
<accession>A0ABY0MBB9</accession>
<evidence type="ECO:0000313" key="3">
    <source>
        <dbReference type="Proteomes" id="UP000181860"/>
    </source>
</evidence>
<dbReference type="Pfam" id="PF17668">
    <property type="entry name" value="Acetyltransf_17"/>
    <property type="match status" value="1"/>
</dbReference>
<evidence type="ECO:0000313" key="2">
    <source>
        <dbReference type="EMBL" id="SDA37695.1"/>
    </source>
</evidence>
<dbReference type="Proteomes" id="UP000181860">
    <property type="component" value="Unassembled WGS sequence"/>
</dbReference>
<dbReference type="Gene3D" id="3.40.630.30">
    <property type="match status" value="2"/>
</dbReference>
<dbReference type="InterPro" id="IPR025559">
    <property type="entry name" value="Eis_dom"/>
</dbReference>
<dbReference type="SUPFAM" id="SSF55729">
    <property type="entry name" value="Acyl-CoA N-acyltransferases (Nat)"/>
    <property type="match status" value="1"/>
</dbReference>
<dbReference type="InterPro" id="IPR016181">
    <property type="entry name" value="Acyl_CoA_acyltransferase"/>
</dbReference>
<dbReference type="EMBL" id="FMXC01000001">
    <property type="protein sequence ID" value="SDA37695.1"/>
    <property type="molecule type" value="Genomic_DNA"/>
</dbReference>
<dbReference type="PANTHER" id="PTHR37817:SF1">
    <property type="entry name" value="N-ACETYLTRANSFERASE EIS"/>
    <property type="match status" value="1"/>
</dbReference>
<proteinExistence type="predicted"/>
<comment type="caution">
    <text evidence="2">The sequence shown here is derived from an EMBL/GenBank/DDBJ whole genome shotgun (WGS) entry which is preliminary data.</text>
</comment>
<dbReference type="Pfam" id="PF13527">
    <property type="entry name" value="Acetyltransf_9"/>
    <property type="match status" value="1"/>
</dbReference>
<gene>
    <name evidence="2" type="ORF">SAMN02983011_00158</name>
</gene>
<dbReference type="InterPro" id="IPR041380">
    <property type="entry name" value="Acetyltransf_17"/>
</dbReference>
<dbReference type="PROSITE" id="PS51186">
    <property type="entry name" value="GNAT"/>
    <property type="match status" value="1"/>
</dbReference>
<dbReference type="Pfam" id="PF13530">
    <property type="entry name" value="SCP2_2"/>
    <property type="match status" value="1"/>
</dbReference>
<organism evidence="2 3">
    <name type="scientific">Lactobacillus kefiranofaciens</name>
    <dbReference type="NCBI Taxonomy" id="267818"/>
    <lineage>
        <taxon>Bacteria</taxon>
        <taxon>Bacillati</taxon>
        <taxon>Bacillota</taxon>
        <taxon>Bacilli</taxon>
        <taxon>Lactobacillales</taxon>
        <taxon>Lactobacillaceae</taxon>
        <taxon>Lactobacillus</taxon>
    </lineage>
</organism>
<dbReference type="SUPFAM" id="SSF55718">
    <property type="entry name" value="SCP-like"/>
    <property type="match status" value="1"/>
</dbReference>
<dbReference type="InterPro" id="IPR051554">
    <property type="entry name" value="Acetyltransferase_Eis"/>
</dbReference>
<dbReference type="InterPro" id="IPR000182">
    <property type="entry name" value="GNAT_dom"/>
</dbReference>
<protein>
    <submittedName>
        <fullName evidence="2">Predicted acetyltransferase</fullName>
    </submittedName>
</protein>
<name>A0ABY0MBB9_9LACO</name>
<feature type="domain" description="N-acetyltransferase" evidence="1">
    <location>
        <begin position="16"/>
        <end position="163"/>
    </location>
</feature>
<evidence type="ECO:0000259" key="1">
    <source>
        <dbReference type="PROSITE" id="PS51186"/>
    </source>
</evidence>
<keyword evidence="3" id="KW-1185">Reference proteome</keyword>